<dbReference type="CDD" id="cd17393">
    <property type="entry name" value="MFS_MosC_like"/>
    <property type="match status" value="1"/>
</dbReference>
<proteinExistence type="predicted"/>
<feature type="transmembrane region" description="Helical" evidence="5">
    <location>
        <begin position="282"/>
        <end position="301"/>
    </location>
</feature>
<feature type="transmembrane region" description="Helical" evidence="5">
    <location>
        <begin position="340"/>
        <end position="362"/>
    </location>
</feature>
<evidence type="ECO:0000313" key="8">
    <source>
        <dbReference type="Proteomes" id="UP000611640"/>
    </source>
</evidence>
<keyword evidence="8" id="KW-1185">Reference proteome</keyword>
<evidence type="ECO:0000256" key="5">
    <source>
        <dbReference type="SAM" id="Phobius"/>
    </source>
</evidence>
<dbReference type="GO" id="GO:0005886">
    <property type="term" value="C:plasma membrane"/>
    <property type="evidence" value="ECO:0007669"/>
    <property type="project" value="UniProtKB-SubCell"/>
</dbReference>
<name>A0A7R7DS73_9ACTN</name>
<feature type="transmembrane region" description="Helical" evidence="5">
    <location>
        <begin position="211"/>
        <end position="230"/>
    </location>
</feature>
<dbReference type="RefSeq" id="WP_203963132.1">
    <property type="nucleotide sequence ID" value="NZ_AP023355.1"/>
</dbReference>
<feature type="transmembrane region" description="Helical" evidence="5">
    <location>
        <begin position="368"/>
        <end position="389"/>
    </location>
</feature>
<sequence>MRQSFQSPAGAGAYRDPVTRRAVGAAYAVQGLCFAALLTQVPVLQDKFAFSDGALTLLLLAVPVVAGLGSVLAGFAAERYGSALVLRVAQPLVCLSVLGAGAVGDRLPLYLVLAVFGLSVGAVDATMNMQGVSLERRYGRSILASFYAVWSAAGILGALSSSANEHWHQPLWVGFGVVAAVGIAASAVTGRRLIRRDAERALAVNPAAGPAVPWRPIVLIGIGVALMYVADSATSNWSAEYLRRGLSSPAEFAAWGYAVYQACMVLGRLGADQAARRWGPVAAVRVGVAVGVLGLAVVVAAPDPAVGIIGFGILGFGLSVVVPQSFSAAGQYDPAGTGLAIARVNLFNYVGFLVGAPLVGAAEQLTTWRIGFAVPLVLIALIIPLATAFRPARRPSATAVPVGE</sequence>
<protein>
    <submittedName>
        <fullName evidence="7">MFS transporter</fullName>
    </submittedName>
</protein>
<reference evidence="7 8" key="1">
    <citation type="submission" date="2020-08" db="EMBL/GenBank/DDBJ databases">
        <title>Whole genome shotgun sequence of Actinocatenispora thailandica NBRC 105041.</title>
        <authorList>
            <person name="Komaki H."/>
            <person name="Tamura T."/>
        </authorList>
    </citation>
    <scope>NUCLEOTIDE SEQUENCE [LARGE SCALE GENOMIC DNA]</scope>
    <source>
        <strain evidence="7 8">NBRC 105041</strain>
    </source>
</reference>
<evidence type="ECO:0000256" key="3">
    <source>
        <dbReference type="ARBA" id="ARBA00022989"/>
    </source>
</evidence>
<organism evidence="7 8">
    <name type="scientific">Actinocatenispora thailandica</name>
    <dbReference type="NCBI Taxonomy" id="227318"/>
    <lineage>
        <taxon>Bacteria</taxon>
        <taxon>Bacillati</taxon>
        <taxon>Actinomycetota</taxon>
        <taxon>Actinomycetes</taxon>
        <taxon>Micromonosporales</taxon>
        <taxon>Micromonosporaceae</taxon>
        <taxon>Actinocatenispora</taxon>
    </lineage>
</organism>
<keyword evidence="2 5" id="KW-0812">Transmembrane</keyword>
<dbReference type="AlphaFoldDB" id="A0A7R7DS73"/>
<keyword evidence="4 5" id="KW-0472">Membrane</keyword>
<dbReference type="InterPro" id="IPR020846">
    <property type="entry name" value="MFS_dom"/>
</dbReference>
<feature type="transmembrane region" description="Helical" evidence="5">
    <location>
        <begin position="141"/>
        <end position="159"/>
    </location>
</feature>
<evidence type="ECO:0000313" key="7">
    <source>
        <dbReference type="EMBL" id="BCJ36822.1"/>
    </source>
</evidence>
<gene>
    <name evidence="7" type="ORF">Athai_43250</name>
</gene>
<feature type="transmembrane region" description="Helical" evidence="5">
    <location>
        <begin position="53"/>
        <end position="77"/>
    </location>
</feature>
<dbReference type="InterPro" id="IPR051788">
    <property type="entry name" value="MFS_Transporter"/>
</dbReference>
<dbReference type="GO" id="GO:0022857">
    <property type="term" value="F:transmembrane transporter activity"/>
    <property type="evidence" value="ECO:0007669"/>
    <property type="project" value="InterPro"/>
</dbReference>
<evidence type="ECO:0000256" key="4">
    <source>
        <dbReference type="ARBA" id="ARBA00023136"/>
    </source>
</evidence>
<dbReference type="KEGG" id="atl:Athai_43250"/>
<feature type="domain" description="Major facilitator superfamily (MFS) profile" evidence="6">
    <location>
        <begin position="217"/>
        <end position="404"/>
    </location>
</feature>
<feature type="transmembrane region" description="Helical" evidence="5">
    <location>
        <begin position="171"/>
        <end position="190"/>
    </location>
</feature>
<feature type="transmembrane region" description="Helical" evidence="5">
    <location>
        <begin position="84"/>
        <end position="103"/>
    </location>
</feature>
<evidence type="ECO:0000256" key="1">
    <source>
        <dbReference type="ARBA" id="ARBA00004651"/>
    </source>
</evidence>
<feature type="transmembrane region" description="Helical" evidence="5">
    <location>
        <begin position="109"/>
        <end position="129"/>
    </location>
</feature>
<dbReference type="Proteomes" id="UP000611640">
    <property type="component" value="Chromosome"/>
</dbReference>
<dbReference type="PROSITE" id="PS50850">
    <property type="entry name" value="MFS"/>
    <property type="match status" value="1"/>
</dbReference>
<dbReference type="PANTHER" id="PTHR23514:SF13">
    <property type="entry name" value="INNER MEMBRANE PROTEIN YBJJ"/>
    <property type="match status" value="1"/>
</dbReference>
<keyword evidence="3 5" id="KW-1133">Transmembrane helix</keyword>
<dbReference type="EMBL" id="AP023355">
    <property type="protein sequence ID" value="BCJ36822.1"/>
    <property type="molecule type" value="Genomic_DNA"/>
</dbReference>
<dbReference type="PANTHER" id="PTHR23514">
    <property type="entry name" value="BYPASS OF STOP CODON PROTEIN 6"/>
    <property type="match status" value="1"/>
</dbReference>
<dbReference type="Pfam" id="PF07690">
    <property type="entry name" value="MFS_1"/>
    <property type="match status" value="1"/>
</dbReference>
<evidence type="ECO:0000256" key="2">
    <source>
        <dbReference type="ARBA" id="ARBA00022692"/>
    </source>
</evidence>
<dbReference type="SUPFAM" id="SSF103473">
    <property type="entry name" value="MFS general substrate transporter"/>
    <property type="match status" value="1"/>
</dbReference>
<feature type="transmembrane region" description="Helical" evidence="5">
    <location>
        <begin position="250"/>
        <end position="270"/>
    </location>
</feature>
<dbReference type="InterPro" id="IPR011701">
    <property type="entry name" value="MFS"/>
</dbReference>
<dbReference type="Gene3D" id="1.20.1250.20">
    <property type="entry name" value="MFS general substrate transporter like domains"/>
    <property type="match status" value="2"/>
</dbReference>
<dbReference type="InterPro" id="IPR036259">
    <property type="entry name" value="MFS_trans_sf"/>
</dbReference>
<feature type="transmembrane region" description="Helical" evidence="5">
    <location>
        <begin position="307"/>
        <end position="328"/>
    </location>
</feature>
<evidence type="ECO:0000259" key="6">
    <source>
        <dbReference type="PROSITE" id="PS50850"/>
    </source>
</evidence>
<comment type="subcellular location">
    <subcellularLocation>
        <location evidence="1">Cell membrane</location>
        <topology evidence="1">Multi-pass membrane protein</topology>
    </subcellularLocation>
</comment>
<accession>A0A7R7DS73</accession>
<feature type="transmembrane region" description="Helical" evidence="5">
    <location>
        <begin position="21"/>
        <end position="41"/>
    </location>
</feature>